<dbReference type="InterPro" id="IPR011701">
    <property type="entry name" value="MFS"/>
</dbReference>
<keyword evidence="5 6" id="KW-0472">Membrane</keyword>
<dbReference type="SUPFAM" id="SSF103473">
    <property type="entry name" value="MFS general substrate transporter"/>
    <property type="match status" value="1"/>
</dbReference>
<evidence type="ECO:0000313" key="8">
    <source>
        <dbReference type="EMBL" id="OPC80354.1"/>
    </source>
</evidence>
<keyword evidence="9" id="KW-1185">Reference proteome</keyword>
<feature type="transmembrane region" description="Helical" evidence="6">
    <location>
        <begin position="265"/>
        <end position="284"/>
    </location>
</feature>
<dbReference type="Pfam" id="PF07690">
    <property type="entry name" value="MFS_1"/>
    <property type="match status" value="1"/>
</dbReference>
<dbReference type="EMBL" id="MWQN01000001">
    <property type="protein sequence ID" value="OPC80354.1"/>
    <property type="molecule type" value="Genomic_DNA"/>
</dbReference>
<evidence type="ECO:0000256" key="2">
    <source>
        <dbReference type="ARBA" id="ARBA00022475"/>
    </source>
</evidence>
<dbReference type="Proteomes" id="UP000190037">
    <property type="component" value="Unassembled WGS sequence"/>
</dbReference>
<accession>A0A1T3NU91</accession>
<evidence type="ECO:0000256" key="5">
    <source>
        <dbReference type="ARBA" id="ARBA00023136"/>
    </source>
</evidence>
<gene>
    <name evidence="8" type="ORF">B4N89_04785</name>
</gene>
<sequence length="399" mass="40629">MFKRLAPLALATFAVGTDSYVIAGLLPSIADDLDVSTPAAGQLVTVFALVLAASAPVMAAVAGALDRRMALLVALGVFVAGNALTAVGTGYEVVMAARVLTAIGAGTITSTASSTAAAIVEPERRGRALAFVLGGLTLATAVGLPLGTLIGRTDWRITLWAVAGLGLLAAVGVALGVPKVVLPAASLADRLRPLRQRRVLSLLAITAMTFLASYTLYTYIAPALDAATNGSDARLTLILTAWGTGTLAGNLTAGRLVDRRDPTRVLTVALALGTVVLALTPIAVQTLAGAMVWAVIWGGAVGIIVVPQQHRLIALHPTAAPVLLGLNSCAIYTGIALGGALGGLAQQWPALTPPRLGYPAAILTAATLLHHLAAVRRTRASARALAPATPPRDEHRATI</sequence>
<dbReference type="CDD" id="cd17324">
    <property type="entry name" value="MFS_NepI_like"/>
    <property type="match status" value="1"/>
</dbReference>
<dbReference type="GO" id="GO:0005886">
    <property type="term" value="C:plasma membrane"/>
    <property type="evidence" value="ECO:0007669"/>
    <property type="project" value="UniProtKB-SubCell"/>
</dbReference>
<feature type="transmembrane region" description="Helical" evidence="6">
    <location>
        <begin position="157"/>
        <end position="178"/>
    </location>
</feature>
<evidence type="ECO:0000259" key="7">
    <source>
        <dbReference type="PROSITE" id="PS50850"/>
    </source>
</evidence>
<feature type="transmembrane region" description="Helical" evidence="6">
    <location>
        <begin position="69"/>
        <end position="91"/>
    </location>
</feature>
<dbReference type="PROSITE" id="PS50850">
    <property type="entry name" value="MFS"/>
    <property type="match status" value="1"/>
</dbReference>
<feature type="domain" description="Major facilitator superfamily (MFS) profile" evidence="7">
    <location>
        <begin position="4"/>
        <end position="399"/>
    </location>
</feature>
<dbReference type="OrthoDB" id="9814237at2"/>
<feature type="transmembrane region" description="Helical" evidence="6">
    <location>
        <begin position="129"/>
        <end position="151"/>
    </location>
</feature>
<dbReference type="InterPro" id="IPR050189">
    <property type="entry name" value="MFS_Efflux_Transporters"/>
</dbReference>
<evidence type="ECO:0000256" key="6">
    <source>
        <dbReference type="SAM" id="Phobius"/>
    </source>
</evidence>
<comment type="caution">
    <text evidence="8">The sequence shown here is derived from an EMBL/GenBank/DDBJ whole genome shotgun (WGS) entry which is preliminary data.</text>
</comment>
<dbReference type="GO" id="GO:0022857">
    <property type="term" value="F:transmembrane transporter activity"/>
    <property type="evidence" value="ECO:0007669"/>
    <property type="project" value="InterPro"/>
</dbReference>
<feature type="transmembrane region" description="Helical" evidence="6">
    <location>
        <begin position="233"/>
        <end position="253"/>
    </location>
</feature>
<dbReference type="AlphaFoldDB" id="A0A1T3NU91"/>
<evidence type="ECO:0000256" key="1">
    <source>
        <dbReference type="ARBA" id="ARBA00004651"/>
    </source>
</evidence>
<feature type="transmembrane region" description="Helical" evidence="6">
    <location>
        <begin position="199"/>
        <end position="221"/>
    </location>
</feature>
<dbReference type="InterPro" id="IPR020846">
    <property type="entry name" value="MFS_dom"/>
</dbReference>
<feature type="transmembrane region" description="Helical" evidence="6">
    <location>
        <begin position="97"/>
        <end position="120"/>
    </location>
</feature>
<reference evidence="8 9" key="1">
    <citation type="submission" date="2017-03" db="EMBL/GenBank/DDBJ databases">
        <title>Draft genome sequence of Streptomyces scabrisporus NF3, endophyte isolated from Amphipterygium adstringens.</title>
        <authorList>
            <person name="Vazquez M."/>
            <person name="Ceapa C.D."/>
            <person name="Rodriguez Luna D."/>
            <person name="Sanchez Esquivel S."/>
        </authorList>
    </citation>
    <scope>NUCLEOTIDE SEQUENCE [LARGE SCALE GENOMIC DNA]</scope>
    <source>
        <strain evidence="8 9">NF3</strain>
    </source>
</reference>
<evidence type="ECO:0000256" key="4">
    <source>
        <dbReference type="ARBA" id="ARBA00022989"/>
    </source>
</evidence>
<comment type="subcellular location">
    <subcellularLocation>
        <location evidence="1">Cell membrane</location>
        <topology evidence="1">Multi-pass membrane protein</topology>
    </subcellularLocation>
</comment>
<dbReference type="Gene3D" id="1.20.1250.20">
    <property type="entry name" value="MFS general substrate transporter like domains"/>
    <property type="match status" value="2"/>
</dbReference>
<keyword evidence="2" id="KW-1003">Cell membrane</keyword>
<feature type="transmembrane region" description="Helical" evidence="6">
    <location>
        <begin position="290"/>
        <end position="307"/>
    </location>
</feature>
<dbReference type="InterPro" id="IPR036259">
    <property type="entry name" value="MFS_trans_sf"/>
</dbReference>
<dbReference type="PANTHER" id="PTHR43124:SF10">
    <property type="entry name" value="PURINE EFFLUX PUMP PBUE"/>
    <property type="match status" value="1"/>
</dbReference>
<evidence type="ECO:0000256" key="3">
    <source>
        <dbReference type="ARBA" id="ARBA00022692"/>
    </source>
</evidence>
<name>A0A1T3NU91_9ACTN</name>
<evidence type="ECO:0000313" key="9">
    <source>
        <dbReference type="Proteomes" id="UP000190037"/>
    </source>
</evidence>
<keyword evidence="4 6" id="KW-1133">Transmembrane helix</keyword>
<protein>
    <submittedName>
        <fullName evidence="8">MFS transporter</fullName>
    </submittedName>
</protein>
<feature type="transmembrane region" description="Helical" evidence="6">
    <location>
        <begin position="319"/>
        <end position="344"/>
    </location>
</feature>
<feature type="transmembrane region" description="Helical" evidence="6">
    <location>
        <begin position="39"/>
        <end position="62"/>
    </location>
</feature>
<dbReference type="RefSeq" id="WP_078974613.1">
    <property type="nucleotide sequence ID" value="NZ_MWQN01000001.1"/>
</dbReference>
<proteinExistence type="predicted"/>
<organism evidence="8 9">
    <name type="scientific">Embleya scabrispora</name>
    <dbReference type="NCBI Taxonomy" id="159449"/>
    <lineage>
        <taxon>Bacteria</taxon>
        <taxon>Bacillati</taxon>
        <taxon>Actinomycetota</taxon>
        <taxon>Actinomycetes</taxon>
        <taxon>Kitasatosporales</taxon>
        <taxon>Streptomycetaceae</taxon>
        <taxon>Embleya</taxon>
    </lineage>
</organism>
<dbReference type="PANTHER" id="PTHR43124">
    <property type="entry name" value="PURINE EFFLUX PUMP PBUE"/>
    <property type="match status" value="1"/>
</dbReference>
<keyword evidence="3 6" id="KW-0812">Transmembrane</keyword>
<feature type="transmembrane region" description="Helical" evidence="6">
    <location>
        <begin position="356"/>
        <end position="375"/>
    </location>
</feature>